<feature type="domain" description="DUF5935" evidence="7">
    <location>
        <begin position="1"/>
        <end position="156"/>
    </location>
</feature>
<keyword evidence="2 5" id="KW-0812">Transmembrane</keyword>
<evidence type="ECO:0000313" key="8">
    <source>
        <dbReference type="EMBL" id="MFC0048216.1"/>
    </source>
</evidence>
<dbReference type="InterPro" id="IPR051533">
    <property type="entry name" value="WaaL-like"/>
</dbReference>
<dbReference type="InterPro" id="IPR007016">
    <property type="entry name" value="O-antigen_ligase-rel_domated"/>
</dbReference>
<dbReference type="NCBIfam" id="TIGR03097">
    <property type="entry name" value="PEP_O_lig_1"/>
    <property type="match status" value="1"/>
</dbReference>
<protein>
    <submittedName>
        <fullName evidence="8">O-glycosylation ligase, exosortase A system-associated</fullName>
    </submittedName>
</protein>
<dbReference type="EMBL" id="JBHLXP010000001">
    <property type="protein sequence ID" value="MFC0048216.1"/>
    <property type="molecule type" value="Genomic_DNA"/>
</dbReference>
<proteinExistence type="predicted"/>
<feature type="transmembrane region" description="Helical" evidence="5">
    <location>
        <begin position="75"/>
        <end position="100"/>
    </location>
</feature>
<feature type="transmembrane region" description="Helical" evidence="5">
    <location>
        <begin position="129"/>
        <end position="151"/>
    </location>
</feature>
<evidence type="ECO:0000256" key="2">
    <source>
        <dbReference type="ARBA" id="ARBA00022692"/>
    </source>
</evidence>
<organism evidence="8 9">
    <name type="scientific">Rheinheimera tilapiae</name>
    <dbReference type="NCBI Taxonomy" id="875043"/>
    <lineage>
        <taxon>Bacteria</taxon>
        <taxon>Pseudomonadati</taxon>
        <taxon>Pseudomonadota</taxon>
        <taxon>Gammaproteobacteria</taxon>
        <taxon>Chromatiales</taxon>
        <taxon>Chromatiaceae</taxon>
        <taxon>Rheinheimera</taxon>
    </lineage>
</organism>
<dbReference type="Pfam" id="PF04932">
    <property type="entry name" value="Wzy_C"/>
    <property type="match status" value="1"/>
</dbReference>
<dbReference type="PANTHER" id="PTHR37422">
    <property type="entry name" value="TEICHURONIC ACID BIOSYNTHESIS PROTEIN TUAE"/>
    <property type="match status" value="1"/>
</dbReference>
<reference evidence="8 9" key="1">
    <citation type="submission" date="2024-09" db="EMBL/GenBank/DDBJ databases">
        <authorList>
            <person name="Sun Q."/>
            <person name="Mori K."/>
        </authorList>
    </citation>
    <scope>NUCLEOTIDE SEQUENCE [LARGE SCALE GENOMIC DNA]</scope>
    <source>
        <strain evidence="8 9">KCTC 23315</strain>
    </source>
</reference>
<evidence type="ECO:0000313" key="9">
    <source>
        <dbReference type="Proteomes" id="UP001589813"/>
    </source>
</evidence>
<evidence type="ECO:0000256" key="3">
    <source>
        <dbReference type="ARBA" id="ARBA00022989"/>
    </source>
</evidence>
<keyword evidence="3 5" id="KW-1133">Transmembrane helix</keyword>
<dbReference type="InterPro" id="IPR045979">
    <property type="entry name" value="DUF5935"/>
</dbReference>
<accession>A0ABV6BBH5</accession>
<evidence type="ECO:0000256" key="4">
    <source>
        <dbReference type="ARBA" id="ARBA00023136"/>
    </source>
</evidence>
<dbReference type="RefSeq" id="WP_377242191.1">
    <property type="nucleotide sequence ID" value="NZ_JBHLXP010000001.1"/>
</dbReference>
<keyword evidence="9" id="KW-1185">Reference proteome</keyword>
<dbReference type="Pfam" id="PF19358">
    <property type="entry name" value="DUF5935"/>
    <property type="match status" value="1"/>
</dbReference>
<feature type="transmembrane region" description="Helical" evidence="5">
    <location>
        <begin position="106"/>
        <end position="122"/>
    </location>
</feature>
<feature type="transmembrane region" description="Helical" evidence="5">
    <location>
        <begin position="38"/>
        <end position="63"/>
    </location>
</feature>
<dbReference type="GO" id="GO:0016874">
    <property type="term" value="F:ligase activity"/>
    <property type="evidence" value="ECO:0007669"/>
    <property type="project" value="UniProtKB-KW"/>
</dbReference>
<keyword evidence="4 5" id="KW-0472">Membrane</keyword>
<dbReference type="Proteomes" id="UP001589813">
    <property type="component" value="Unassembled WGS sequence"/>
</dbReference>
<comment type="subcellular location">
    <subcellularLocation>
        <location evidence="1">Membrane</location>
        <topology evidence="1">Multi-pass membrane protein</topology>
    </subcellularLocation>
</comment>
<feature type="transmembrane region" description="Helical" evidence="5">
    <location>
        <begin position="200"/>
        <end position="231"/>
    </location>
</feature>
<sequence length="445" mass="49302">MRDLFLLCFLPVAIYFIFRRPFIGVALSAWTSIFAPHTWVWGFGTSLRVNLVITAVTVLSFIINKREGKGAFTSASIWMLVLFVWGTLATMFTEGISTVAWFEWDVFWKIIFLFFMVTMVINTRHRVEVVLWAVAIAGSLIGCNEGLKYIISGAGHIIVGPPGTRIGDRNDLALALNMLLPVCFFLYNSTKHQLLKKIMLGVIIANIVCIIGSFSRGGFIGLCIVAFFYFLKGKNKILILTGSLVVAAALPSLMPQSWFDRMNTIETATEDMSFIGRVQAWKQAVLMANDHPVFGGGFKAGQNTYLWRLYEPEFEKFDHIVQTSHVSFPFAKAAHSIYFQVLGDLGYCGLFIYLMLLLTAYRHLGYAASHAGEDEWLRNVANSLKVSMIVFGVSGALLSQPYFDLTFVVIGLSVVLCTMARKRVSATANAGAAVAPVLQTLSGKS</sequence>
<feature type="transmembrane region" description="Helical" evidence="5">
    <location>
        <begin position="237"/>
        <end position="254"/>
    </location>
</feature>
<evidence type="ECO:0000256" key="5">
    <source>
        <dbReference type="SAM" id="Phobius"/>
    </source>
</evidence>
<dbReference type="PANTHER" id="PTHR37422:SF23">
    <property type="entry name" value="TEICHURONIC ACID BIOSYNTHESIS PROTEIN TUAE"/>
    <property type="match status" value="1"/>
</dbReference>
<name>A0ABV6BBH5_9GAMM</name>
<keyword evidence="8" id="KW-0436">Ligase</keyword>
<dbReference type="InterPro" id="IPR017528">
    <property type="entry name" value="CHP03097O-antigen_lig-rel"/>
</dbReference>
<feature type="transmembrane region" description="Helical" evidence="5">
    <location>
        <begin position="171"/>
        <end position="188"/>
    </location>
</feature>
<feature type="transmembrane region" description="Helical" evidence="5">
    <location>
        <begin position="337"/>
        <end position="361"/>
    </location>
</feature>
<gene>
    <name evidence="8" type="ORF">ACFFJP_07915</name>
</gene>
<evidence type="ECO:0000256" key="1">
    <source>
        <dbReference type="ARBA" id="ARBA00004141"/>
    </source>
</evidence>
<feature type="domain" description="O-antigen ligase-related" evidence="6">
    <location>
        <begin position="203"/>
        <end position="354"/>
    </location>
</feature>
<comment type="caution">
    <text evidence="8">The sequence shown here is derived from an EMBL/GenBank/DDBJ whole genome shotgun (WGS) entry which is preliminary data.</text>
</comment>
<feature type="transmembrane region" description="Helical" evidence="5">
    <location>
        <begin position="402"/>
        <end position="420"/>
    </location>
</feature>
<evidence type="ECO:0000259" key="7">
    <source>
        <dbReference type="Pfam" id="PF19358"/>
    </source>
</evidence>
<evidence type="ECO:0000259" key="6">
    <source>
        <dbReference type="Pfam" id="PF04932"/>
    </source>
</evidence>